<evidence type="ECO:0000256" key="2">
    <source>
        <dbReference type="SAM" id="Coils"/>
    </source>
</evidence>
<feature type="compositionally biased region" description="Basic residues" evidence="3">
    <location>
        <begin position="548"/>
        <end position="561"/>
    </location>
</feature>
<keyword evidence="1 2" id="KW-0175">Coiled coil</keyword>
<protein>
    <submittedName>
        <fullName evidence="6">Coiled-coil domain-containing protein 151</fullName>
    </submittedName>
</protein>
<dbReference type="FunCoup" id="A0A6P7XI04">
    <property type="interactions" value="277"/>
</dbReference>
<dbReference type="GO" id="GO:0097542">
    <property type="term" value="C:ciliary tip"/>
    <property type="evidence" value="ECO:0007669"/>
    <property type="project" value="TreeGrafter"/>
</dbReference>
<evidence type="ECO:0000256" key="3">
    <source>
        <dbReference type="SAM" id="MobiDB-lite"/>
    </source>
</evidence>
<dbReference type="PANTHER" id="PTHR46518:SF1">
    <property type="entry name" value="OUTER DYNEIN ARM-DOCKING COMPLEX SUBUNIT 3"/>
    <property type="match status" value="1"/>
</dbReference>
<reference evidence="6" key="1">
    <citation type="submission" date="2025-08" db="UniProtKB">
        <authorList>
            <consortium name="RefSeq"/>
        </authorList>
    </citation>
    <scope>IDENTIFICATION</scope>
</reference>
<accession>A0A6P7XI04</accession>
<feature type="domain" description="ODAD1 central coiled coil region" evidence="4">
    <location>
        <begin position="168"/>
        <end position="435"/>
    </location>
</feature>
<dbReference type="GO" id="GO:0036064">
    <property type="term" value="C:ciliary basal body"/>
    <property type="evidence" value="ECO:0007669"/>
    <property type="project" value="TreeGrafter"/>
</dbReference>
<dbReference type="CTD" id="115948"/>
<dbReference type="PANTHER" id="PTHR46518">
    <property type="entry name" value="COILED-COIL DOMAIN-CONTAINING PROTEIN 151"/>
    <property type="match status" value="1"/>
</dbReference>
<dbReference type="GO" id="GO:0035253">
    <property type="term" value="C:ciliary rootlet"/>
    <property type="evidence" value="ECO:0007669"/>
    <property type="project" value="TreeGrafter"/>
</dbReference>
<dbReference type="KEGG" id="muo:115466021"/>
<evidence type="ECO:0000256" key="1">
    <source>
        <dbReference type="ARBA" id="ARBA00023054"/>
    </source>
</evidence>
<feature type="region of interest" description="Disordered" evidence="3">
    <location>
        <begin position="139"/>
        <end position="166"/>
    </location>
</feature>
<dbReference type="GO" id="GO:0003341">
    <property type="term" value="P:cilium movement"/>
    <property type="evidence" value="ECO:0007669"/>
    <property type="project" value="InterPro"/>
</dbReference>
<feature type="region of interest" description="Disordered" evidence="3">
    <location>
        <begin position="536"/>
        <end position="561"/>
    </location>
</feature>
<feature type="compositionally biased region" description="Basic and acidic residues" evidence="3">
    <location>
        <begin position="393"/>
        <end position="407"/>
    </location>
</feature>
<feature type="region of interest" description="Disordered" evidence="3">
    <location>
        <begin position="383"/>
        <end position="407"/>
    </location>
</feature>
<dbReference type="OrthoDB" id="10255247at2759"/>
<keyword evidence="5" id="KW-1185">Reference proteome</keyword>
<evidence type="ECO:0000259" key="4">
    <source>
        <dbReference type="Pfam" id="PF21773"/>
    </source>
</evidence>
<dbReference type="Proteomes" id="UP000515156">
    <property type="component" value="Chromosome 3"/>
</dbReference>
<dbReference type="InterPro" id="IPR033192">
    <property type="entry name" value="ODAD3"/>
</dbReference>
<name>A0A6P7XI04_9AMPH</name>
<feature type="coiled-coil region" evidence="2">
    <location>
        <begin position="169"/>
        <end position="284"/>
    </location>
</feature>
<gene>
    <name evidence="6" type="primary">CCDC151</name>
</gene>
<dbReference type="RefSeq" id="XP_030052826.1">
    <property type="nucleotide sequence ID" value="XM_030196966.1"/>
</dbReference>
<dbReference type="InParanoid" id="A0A6P7XI04"/>
<dbReference type="AlphaFoldDB" id="A0A6P7XI04"/>
<proteinExistence type="predicted"/>
<dbReference type="Pfam" id="PF21773">
    <property type="entry name" value="ODAD1_CC"/>
    <property type="match status" value="1"/>
</dbReference>
<evidence type="ECO:0000313" key="6">
    <source>
        <dbReference type="RefSeq" id="XP_030052826.1"/>
    </source>
</evidence>
<evidence type="ECO:0000313" key="5">
    <source>
        <dbReference type="Proteomes" id="UP000515156"/>
    </source>
</evidence>
<organism evidence="5 6">
    <name type="scientific">Microcaecilia unicolor</name>
    <dbReference type="NCBI Taxonomy" id="1415580"/>
    <lineage>
        <taxon>Eukaryota</taxon>
        <taxon>Metazoa</taxon>
        <taxon>Chordata</taxon>
        <taxon>Craniata</taxon>
        <taxon>Vertebrata</taxon>
        <taxon>Euteleostomi</taxon>
        <taxon>Amphibia</taxon>
        <taxon>Gymnophiona</taxon>
        <taxon>Siphonopidae</taxon>
        <taxon>Microcaecilia</taxon>
    </lineage>
</organism>
<dbReference type="GO" id="GO:0036158">
    <property type="term" value="P:outer dynein arm assembly"/>
    <property type="evidence" value="ECO:0007669"/>
    <property type="project" value="InterPro"/>
</dbReference>
<dbReference type="InterPro" id="IPR049258">
    <property type="entry name" value="ODAD1_CC"/>
</dbReference>
<dbReference type="GeneID" id="115466021"/>
<sequence length="561" mass="65176">MPVTVSAGGVLPPLHEQINELQRKIQLLDGDQKAFYESSQWTIKKNKESIARLRQENKKLHKRLAQVLAGDEKVIQEAFQNRESDKAAVGQKSGPAAIQIVDQKVCEKIKRLNALKHQSALRKQRLEELQLIYSQRQMETQSLPMPNNDTSQEAQSEGTGSDNESQQGLRILENRLEKAQLKSQEAEYIMNVYQKLKDHMQEESLTFQNQLDLLEAEILRQRHELKELQQMNHDANLSRDVARAELQRHEEIMHRERRERDEILHEFKRQVEERQLQAERADRRALRMIIQPEDVTEEVQCETSDTQEEEKAIKTFQVAFQRIKDATAVTDIQDVVDRFVAQGETHRHLDELKTKNEKTLVKLKEEKERLEAEFQDLKYSGEAKLSSGQKMQEQMESHLKNEEKRRDKLKDEMDRAIRILAAAKAGVEHLAGKVQYIKLPPSQFRPPPVPETSDEYVLDLLAVTEEKLQLLLEDLEDEDVPEVLKQMEEEDFYATIEGKLPSYNVRVKIPVQVVQPIYPDEDSGDDDGDIVTRAALKRQSQQIIDSRTKRRTRPKKKKGKN</sequence>
<feature type="coiled-coil region" evidence="2">
    <location>
        <begin position="43"/>
        <end position="70"/>
    </location>
</feature>